<reference evidence="1 2" key="1">
    <citation type="submission" date="2024-11" db="EMBL/GenBank/DDBJ databases">
        <title>Chromosome-level genome assembly of the freshwater bivalve Anodonta woodiana.</title>
        <authorList>
            <person name="Chen X."/>
        </authorList>
    </citation>
    <scope>NUCLEOTIDE SEQUENCE [LARGE SCALE GENOMIC DNA]</scope>
    <source>
        <strain evidence="1">MN2024</strain>
        <tissue evidence="1">Gills</tissue>
    </source>
</reference>
<comment type="caution">
    <text evidence="1">The sequence shown here is derived from an EMBL/GenBank/DDBJ whole genome shotgun (WGS) entry which is preliminary data.</text>
</comment>
<name>A0ABD3XGX7_SINWO</name>
<protein>
    <submittedName>
        <fullName evidence="1">Uncharacterized protein</fullName>
    </submittedName>
</protein>
<dbReference type="AlphaFoldDB" id="A0ABD3XGX7"/>
<keyword evidence="2" id="KW-1185">Reference proteome</keyword>
<evidence type="ECO:0000313" key="2">
    <source>
        <dbReference type="Proteomes" id="UP001634394"/>
    </source>
</evidence>
<gene>
    <name evidence="1" type="ORF">ACJMK2_025084</name>
</gene>
<evidence type="ECO:0000313" key="1">
    <source>
        <dbReference type="EMBL" id="KAL3884985.1"/>
    </source>
</evidence>
<sequence>MSSGHSTRRRIEGIKRRMDTNSIDDMDIAFDLQAKRLELIGCLQSYEKAMSCIRNIQPSMRDLKVRYIIAQQEHNQTYNELCMLYCIRDSEKEDWYKYSETKYTRIMYLRLILYRDTVESERVVDYIKEQMHPGKDIIRHR</sequence>
<organism evidence="1 2">
    <name type="scientific">Sinanodonta woodiana</name>
    <name type="common">Chinese pond mussel</name>
    <name type="synonym">Anodonta woodiana</name>
    <dbReference type="NCBI Taxonomy" id="1069815"/>
    <lineage>
        <taxon>Eukaryota</taxon>
        <taxon>Metazoa</taxon>
        <taxon>Spiralia</taxon>
        <taxon>Lophotrochozoa</taxon>
        <taxon>Mollusca</taxon>
        <taxon>Bivalvia</taxon>
        <taxon>Autobranchia</taxon>
        <taxon>Heteroconchia</taxon>
        <taxon>Palaeoheterodonta</taxon>
        <taxon>Unionida</taxon>
        <taxon>Unionoidea</taxon>
        <taxon>Unionidae</taxon>
        <taxon>Unioninae</taxon>
        <taxon>Sinanodonta</taxon>
    </lineage>
</organism>
<dbReference type="EMBL" id="JBJQND010000002">
    <property type="protein sequence ID" value="KAL3884985.1"/>
    <property type="molecule type" value="Genomic_DNA"/>
</dbReference>
<accession>A0ABD3XGX7</accession>
<proteinExistence type="predicted"/>
<dbReference type="Proteomes" id="UP001634394">
    <property type="component" value="Unassembled WGS sequence"/>
</dbReference>